<evidence type="ECO:0000313" key="7">
    <source>
        <dbReference type="Proteomes" id="UP001518990"/>
    </source>
</evidence>
<comment type="caution">
    <text evidence="6">The sequence shown here is derived from an EMBL/GenBank/DDBJ whole genome shotgun (WGS) entry which is preliminary data.</text>
</comment>
<keyword evidence="7" id="KW-1185">Reference proteome</keyword>
<evidence type="ECO:0000256" key="4">
    <source>
        <dbReference type="ARBA" id="ARBA00032976"/>
    </source>
</evidence>
<dbReference type="Proteomes" id="UP001518990">
    <property type="component" value="Unassembled WGS sequence"/>
</dbReference>
<protein>
    <recommendedName>
        <fullName evidence="3">Chitooligosaccharide deacetylase</fullName>
    </recommendedName>
    <alternativeName>
        <fullName evidence="4">Nodulation protein B</fullName>
    </alternativeName>
</protein>
<evidence type="ECO:0000256" key="1">
    <source>
        <dbReference type="ARBA" id="ARBA00003236"/>
    </source>
</evidence>
<dbReference type="RefSeq" id="WP_208776183.1">
    <property type="nucleotide sequence ID" value="NZ_CP061093.1"/>
</dbReference>
<dbReference type="SUPFAM" id="SSF88713">
    <property type="entry name" value="Glycoside hydrolase/deacetylase"/>
    <property type="match status" value="1"/>
</dbReference>
<dbReference type="Pfam" id="PF01522">
    <property type="entry name" value="Polysacc_deac_1"/>
    <property type="match status" value="1"/>
</dbReference>
<dbReference type="Gene3D" id="3.20.20.370">
    <property type="entry name" value="Glycoside hydrolase/deacetylase"/>
    <property type="match status" value="1"/>
</dbReference>
<dbReference type="InterPro" id="IPR011330">
    <property type="entry name" value="Glyco_hydro/deAcase_b/a-brl"/>
</dbReference>
<proteinExistence type="inferred from homology"/>
<sequence length="298" mass="33320">MVQPWPRYHWPDGKQAAFCFTVDVDATAPYLWMQRAPGAARTLGQLEQRHFGQRIGVWRIMDLLDRFGIKGSFFVPGVIAEENPNLLPAILQRGHEVGLHGWFHELVADSSDAEFTAALEAAIALFRRQTGAAPLGFRSPAWEMTPHMVRELRRLGLWDSSLMGADHPYEIDGVVEVPVQWAIDDAILYKYSGLPGDRTPATPGLVLESWREEWEGQHQYGGMLMLTVHDWVSGRVQRLRMLEKLLAQITATPSAWVARVGEVAAWHAASPNAGRYAVEATIPEPVEPRRFGRAPGQG</sequence>
<dbReference type="InterPro" id="IPR037950">
    <property type="entry name" value="PgdA-like"/>
</dbReference>
<feature type="domain" description="NodB homology" evidence="5">
    <location>
        <begin position="41"/>
        <end position="258"/>
    </location>
</feature>
<gene>
    <name evidence="6" type="ORF">IAI60_15925</name>
</gene>
<accession>A0ABS3KF62</accession>
<name>A0ABS3KF62_9PROT</name>
<evidence type="ECO:0000256" key="2">
    <source>
        <dbReference type="ARBA" id="ARBA00010973"/>
    </source>
</evidence>
<dbReference type="PANTHER" id="PTHR47561:SF1">
    <property type="entry name" value="POLYSACCHARIDE DEACETYLASE FAMILY PROTEIN (AFU_ORTHOLOGUE AFUA_6G05030)"/>
    <property type="match status" value="1"/>
</dbReference>
<dbReference type="PANTHER" id="PTHR47561">
    <property type="entry name" value="POLYSACCHARIDE DEACETYLASE FAMILY PROTEIN (AFU_ORTHOLOGUE AFUA_6G05030)"/>
    <property type="match status" value="1"/>
</dbReference>
<evidence type="ECO:0000256" key="3">
    <source>
        <dbReference type="ARBA" id="ARBA00020071"/>
    </source>
</evidence>
<dbReference type="CDD" id="cd10938">
    <property type="entry name" value="CE4_HpPgdA_like"/>
    <property type="match status" value="1"/>
</dbReference>
<organism evidence="6 7">
    <name type="scientific">Roseomonas marmotae</name>
    <dbReference type="NCBI Taxonomy" id="2768161"/>
    <lineage>
        <taxon>Bacteria</taxon>
        <taxon>Pseudomonadati</taxon>
        <taxon>Pseudomonadota</taxon>
        <taxon>Alphaproteobacteria</taxon>
        <taxon>Acetobacterales</taxon>
        <taxon>Roseomonadaceae</taxon>
        <taxon>Roseomonas</taxon>
    </lineage>
</organism>
<dbReference type="EMBL" id="JACTNF010000017">
    <property type="protein sequence ID" value="MBO1076106.1"/>
    <property type="molecule type" value="Genomic_DNA"/>
</dbReference>
<evidence type="ECO:0000313" key="6">
    <source>
        <dbReference type="EMBL" id="MBO1076106.1"/>
    </source>
</evidence>
<dbReference type="InterPro" id="IPR002509">
    <property type="entry name" value="NODB_dom"/>
</dbReference>
<dbReference type="PROSITE" id="PS51677">
    <property type="entry name" value="NODB"/>
    <property type="match status" value="1"/>
</dbReference>
<evidence type="ECO:0000259" key="5">
    <source>
        <dbReference type="PROSITE" id="PS51677"/>
    </source>
</evidence>
<comment type="similarity">
    <text evidence="2">Belongs to the polysaccharide deacetylase family.</text>
</comment>
<comment type="function">
    <text evidence="1">Is involved in generating a small heat-stable compound (Nod), an acylated oligomer of N-acetylglucosamine, that stimulates mitosis in various plant protoplasts.</text>
</comment>
<reference evidence="6 7" key="1">
    <citation type="submission" date="2020-09" db="EMBL/GenBank/DDBJ databases">
        <title>Roseomonas.</title>
        <authorList>
            <person name="Zhu W."/>
        </authorList>
    </citation>
    <scope>NUCLEOTIDE SEQUENCE [LARGE SCALE GENOMIC DNA]</scope>
    <source>
        <strain evidence="6 7">1311</strain>
    </source>
</reference>